<dbReference type="AlphaFoldDB" id="A0AAN6ZJB0"/>
<evidence type="ECO:0000313" key="9">
    <source>
        <dbReference type="EMBL" id="KAK4140557.1"/>
    </source>
</evidence>
<keyword evidence="3" id="KW-0227">DNA damage</keyword>
<dbReference type="GO" id="GO:0106300">
    <property type="term" value="P:protein-DNA covalent cross-linking repair"/>
    <property type="evidence" value="ECO:0007669"/>
    <property type="project" value="InterPro"/>
</dbReference>
<evidence type="ECO:0000313" key="10">
    <source>
        <dbReference type="Proteomes" id="UP001302676"/>
    </source>
</evidence>
<dbReference type="GO" id="GO:0006508">
    <property type="term" value="P:proteolysis"/>
    <property type="evidence" value="ECO:0007669"/>
    <property type="project" value="UniProtKB-KW"/>
</dbReference>
<name>A0AAN6ZJB0_9PEZI</name>
<keyword evidence="7" id="KW-0456">Lyase</keyword>
<feature type="region of interest" description="Disordered" evidence="8">
    <location>
        <begin position="17"/>
        <end position="110"/>
    </location>
</feature>
<dbReference type="GO" id="GO:0003697">
    <property type="term" value="F:single-stranded DNA binding"/>
    <property type="evidence" value="ECO:0007669"/>
    <property type="project" value="InterPro"/>
</dbReference>
<feature type="compositionally biased region" description="Polar residues" evidence="8">
    <location>
        <begin position="380"/>
        <end position="397"/>
    </location>
</feature>
<proteinExistence type="inferred from homology"/>
<dbReference type="PANTHER" id="PTHR13604:SF0">
    <property type="entry name" value="ABASIC SITE PROCESSING PROTEIN HMCES"/>
    <property type="match status" value="1"/>
</dbReference>
<keyword evidence="6" id="KW-0238">DNA-binding</keyword>
<evidence type="ECO:0000256" key="4">
    <source>
        <dbReference type="ARBA" id="ARBA00022801"/>
    </source>
</evidence>
<feature type="compositionally biased region" description="Low complexity" evidence="8">
    <location>
        <begin position="68"/>
        <end position="81"/>
    </location>
</feature>
<dbReference type="Pfam" id="PF02586">
    <property type="entry name" value="SRAP"/>
    <property type="match status" value="1"/>
</dbReference>
<keyword evidence="5" id="KW-0190">Covalent protein-DNA linkage</keyword>
<dbReference type="InterPro" id="IPR003738">
    <property type="entry name" value="SRAP"/>
</dbReference>
<reference evidence="9" key="1">
    <citation type="journal article" date="2023" name="Mol. Phylogenet. Evol.">
        <title>Genome-scale phylogeny and comparative genomics of the fungal order Sordariales.</title>
        <authorList>
            <person name="Hensen N."/>
            <person name="Bonometti L."/>
            <person name="Westerberg I."/>
            <person name="Brannstrom I.O."/>
            <person name="Guillou S."/>
            <person name="Cros-Aarteil S."/>
            <person name="Calhoun S."/>
            <person name="Haridas S."/>
            <person name="Kuo A."/>
            <person name="Mondo S."/>
            <person name="Pangilinan J."/>
            <person name="Riley R."/>
            <person name="LaButti K."/>
            <person name="Andreopoulos B."/>
            <person name="Lipzen A."/>
            <person name="Chen C."/>
            <person name="Yan M."/>
            <person name="Daum C."/>
            <person name="Ng V."/>
            <person name="Clum A."/>
            <person name="Steindorff A."/>
            <person name="Ohm R.A."/>
            <person name="Martin F."/>
            <person name="Silar P."/>
            <person name="Natvig D.O."/>
            <person name="Lalanne C."/>
            <person name="Gautier V."/>
            <person name="Ament-Velasquez S.L."/>
            <person name="Kruys A."/>
            <person name="Hutchinson M.I."/>
            <person name="Powell A.J."/>
            <person name="Barry K."/>
            <person name="Miller A.N."/>
            <person name="Grigoriev I.V."/>
            <person name="Debuchy R."/>
            <person name="Gladieux P."/>
            <person name="Hiltunen Thoren M."/>
            <person name="Johannesson H."/>
        </authorList>
    </citation>
    <scope>NUCLEOTIDE SEQUENCE</scope>
    <source>
        <strain evidence="9">CBS 141.50</strain>
    </source>
</reference>
<feature type="region of interest" description="Disordered" evidence="8">
    <location>
        <begin position="337"/>
        <end position="442"/>
    </location>
</feature>
<dbReference type="EMBL" id="MU853628">
    <property type="protein sequence ID" value="KAK4140557.1"/>
    <property type="molecule type" value="Genomic_DNA"/>
</dbReference>
<feature type="compositionally biased region" description="Acidic residues" evidence="8">
    <location>
        <begin position="19"/>
        <end position="34"/>
    </location>
</feature>
<accession>A0AAN6ZJB0</accession>
<dbReference type="PANTHER" id="PTHR13604">
    <property type="entry name" value="DC12-RELATED"/>
    <property type="match status" value="1"/>
</dbReference>
<evidence type="ECO:0000256" key="5">
    <source>
        <dbReference type="ARBA" id="ARBA00023124"/>
    </source>
</evidence>
<protein>
    <recommendedName>
        <fullName evidence="11">DUF159-domain-containing protein</fullName>
    </recommendedName>
</protein>
<evidence type="ECO:0000256" key="6">
    <source>
        <dbReference type="ARBA" id="ARBA00023125"/>
    </source>
</evidence>
<comment type="caution">
    <text evidence="9">The sequence shown here is derived from an EMBL/GenBank/DDBJ whole genome shotgun (WGS) entry which is preliminary data.</text>
</comment>
<evidence type="ECO:0000256" key="1">
    <source>
        <dbReference type="ARBA" id="ARBA00008136"/>
    </source>
</evidence>
<dbReference type="InterPro" id="IPR036590">
    <property type="entry name" value="SRAP-like"/>
</dbReference>
<gene>
    <name evidence="9" type="ORF">C8A04DRAFT_14839</name>
</gene>
<organism evidence="9 10">
    <name type="scientific">Dichotomopilus funicola</name>
    <dbReference type="NCBI Taxonomy" id="1934379"/>
    <lineage>
        <taxon>Eukaryota</taxon>
        <taxon>Fungi</taxon>
        <taxon>Dikarya</taxon>
        <taxon>Ascomycota</taxon>
        <taxon>Pezizomycotina</taxon>
        <taxon>Sordariomycetes</taxon>
        <taxon>Sordariomycetidae</taxon>
        <taxon>Sordariales</taxon>
        <taxon>Chaetomiaceae</taxon>
        <taxon>Dichotomopilus</taxon>
    </lineage>
</organism>
<dbReference type="GO" id="GO:0016829">
    <property type="term" value="F:lyase activity"/>
    <property type="evidence" value="ECO:0007669"/>
    <property type="project" value="UniProtKB-KW"/>
</dbReference>
<evidence type="ECO:0008006" key="11">
    <source>
        <dbReference type="Google" id="ProtNLM"/>
    </source>
</evidence>
<evidence type="ECO:0000256" key="8">
    <source>
        <dbReference type="SAM" id="MobiDB-lite"/>
    </source>
</evidence>
<keyword evidence="10" id="KW-1185">Reference proteome</keyword>
<dbReference type="Gene3D" id="3.90.1680.10">
    <property type="entry name" value="SOS response associated peptidase-like"/>
    <property type="match status" value="1"/>
</dbReference>
<evidence type="ECO:0000256" key="2">
    <source>
        <dbReference type="ARBA" id="ARBA00022670"/>
    </source>
</evidence>
<evidence type="ECO:0000256" key="7">
    <source>
        <dbReference type="ARBA" id="ARBA00023239"/>
    </source>
</evidence>
<dbReference type="GeneID" id="87814869"/>
<keyword evidence="2" id="KW-0645">Protease</keyword>
<feature type="compositionally biased region" description="Basic and acidic residues" evidence="8">
    <location>
        <begin position="360"/>
        <end position="379"/>
    </location>
</feature>
<reference evidence="9" key="2">
    <citation type="submission" date="2023-05" db="EMBL/GenBank/DDBJ databases">
        <authorList>
            <consortium name="Lawrence Berkeley National Laboratory"/>
            <person name="Steindorff A."/>
            <person name="Hensen N."/>
            <person name="Bonometti L."/>
            <person name="Westerberg I."/>
            <person name="Brannstrom I.O."/>
            <person name="Guillou S."/>
            <person name="Cros-Aarteil S."/>
            <person name="Calhoun S."/>
            <person name="Haridas S."/>
            <person name="Kuo A."/>
            <person name="Mondo S."/>
            <person name="Pangilinan J."/>
            <person name="Riley R."/>
            <person name="Labutti K."/>
            <person name="Andreopoulos B."/>
            <person name="Lipzen A."/>
            <person name="Chen C."/>
            <person name="Yanf M."/>
            <person name="Daum C."/>
            <person name="Ng V."/>
            <person name="Clum A."/>
            <person name="Ohm R."/>
            <person name="Martin F."/>
            <person name="Silar P."/>
            <person name="Natvig D."/>
            <person name="Lalanne C."/>
            <person name="Gautier V."/>
            <person name="Ament-Velasquez S.L."/>
            <person name="Kruys A."/>
            <person name="Hutchinson M.I."/>
            <person name="Powell A.J."/>
            <person name="Barry K."/>
            <person name="Miller A.N."/>
            <person name="Grigoriev I.V."/>
            <person name="Debuchy R."/>
            <person name="Gladieux P."/>
            <person name="Thoren M.H."/>
            <person name="Johannesson H."/>
        </authorList>
    </citation>
    <scope>NUCLEOTIDE SEQUENCE</scope>
    <source>
        <strain evidence="9">CBS 141.50</strain>
    </source>
</reference>
<dbReference type="SUPFAM" id="SSF143081">
    <property type="entry name" value="BB1717-like"/>
    <property type="match status" value="1"/>
</dbReference>
<feature type="compositionally biased region" description="Polar residues" evidence="8">
    <location>
        <begin position="432"/>
        <end position="442"/>
    </location>
</feature>
<evidence type="ECO:0000256" key="3">
    <source>
        <dbReference type="ARBA" id="ARBA00022763"/>
    </source>
</evidence>
<keyword evidence="4" id="KW-0378">Hydrolase</keyword>
<dbReference type="Proteomes" id="UP001302676">
    <property type="component" value="Unassembled WGS sequence"/>
</dbReference>
<sequence>MCGRYAMALRPSELRQWLQDDDMPVDDSPADDGDGAPRQSYNFAPGYHGVVYRADTPSHGGGGYSRQAGANAGSNAGSNAGPNDRAEHDVDAAETDDTGAPKTSDTPTHYKLQTMKWGLIPSWTKKHNNPSNPSSSYSSLLKTINCRADSLAMPGGMWASMKTRKRCVIIAQGFYEWLSRPGGGPKDKVPHFVKRRDGGLMFFAGLWDCVRGEKGEGEKGEGEKGGEGLYTYTVITTDSNKQLKFLHDRMPVILEAGSEGLWRWLDPKRTEWNGELQGLLKPFEGEVEVYPVSKEVGKVGNNSPSFVIPVASRENKGNIANFFAAAAGKQKGVEVKMETGASQGDEETKTETETVGELGKMGRNDGTDSPKKGIKREADSSPTKEQPPSKKTASFKSASPMKQKPQARGKISATSNAQRSPVKARGKPDGSQKITKFFGNTA</sequence>
<dbReference type="RefSeq" id="XP_062633928.1">
    <property type="nucleotide sequence ID" value="XM_062778256.1"/>
</dbReference>
<comment type="similarity">
    <text evidence="1">Belongs to the SOS response-associated peptidase family.</text>
</comment>
<dbReference type="GO" id="GO:0008233">
    <property type="term" value="F:peptidase activity"/>
    <property type="evidence" value="ECO:0007669"/>
    <property type="project" value="UniProtKB-KW"/>
</dbReference>